<dbReference type="NCBIfam" id="TIGR01446">
    <property type="entry name" value="DnaD_dom"/>
    <property type="match status" value="1"/>
</dbReference>
<feature type="domain" description="Phage replisome organiser N-terminal" evidence="4">
    <location>
        <begin position="7"/>
        <end position="124"/>
    </location>
</feature>
<evidence type="ECO:0008006" key="7">
    <source>
        <dbReference type="Google" id="ProtNLM"/>
    </source>
</evidence>
<sequence length="263" mass="30670">MAKKYYWLKLKKTFFNQKEIKRLRKLAGGDTFTIIYLKLLLLSLENEGKIYFDGIGDDFVDELALDIDEDDDNVKMTLSYLFSKGLIETVDDKEYFLSDIPGMIGSESDSANRVRRHRQRQNQKALHCNNDVTASNSQVTKSNTEIDIDKETEKEQQQEQQQEQESTSEVIQFWNQNGFGLDNISAKNQLLLWLEDSSFNQPKQIILKAMKIACANNNRRLNYIEGILRNWKNNSLLTVREIEIHDSKQTVQTENDDNYNYGF</sequence>
<dbReference type="Pfam" id="PF09681">
    <property type="entry name" value="Phage_rep_org_N"/>
    <property type="match status" value="1"/>
</dbReference>
<organism evidence="5 6">
    <name type="scientific">Virgibacillus massiliensis</name>
    <dbReference type="NCBI Taxonomy" id="1462526"/>
    <lineage>
        <taxon>Bacteria</taxon>
        <taxon>Bacillati</taxon>
        <taxon>Bacillota</taxon>
        <taxon>Bacilli</taxon>
        <taxon>Bacillales</taxon>
        <taxon>Bacillaceae</taxon>
        <taxon>Virgibacillus</taxon>
    </lineage>
</organism>
<keyword evidence="6" id="KW-1185">Reference proteome</keyword>
<dbReference type="InterPro" id="IPR010056">
    <property type="entry name" value="Phage_rep_org__N"/>
</dbReference>
<feature type="compositionally biased region" description="Polar residues" evidence="2">
    <location>
        <begin position="130"/>
        <end position="143"/>
    </location>
</feature>
<dbReference type="Gene3D" id="1.10.10.630">
    <property type="entry name" value="DnaD domain-like"/>
    <property type="match status" value="1"/>
</dbReference>
<evidence type="ECO:0000313" key="5">
    <source>
        <dbReference type="EMBL" id="CDQ41532.1"/>
    </source>
</evidence>
<name>A0A024QH33_9BACI</name>
<dbReference type="RefSeq" id="WP_051739302.1">
    <property type="nucleotide sequence ID" value="NZ_BNER01000005.1"/>
</dbReference>
<dbReference type="InterPro" id="IPR053162">
    <property type="entry name" value="DnaD"/>
</dbReference>
<dbReference type="InterPro" id="IPR034829">
    <property type="entry name" value="DnaD-like_sf"/>
</dbReference>
<evidence type="ECO:0000259" key="3">
    <source>
        <dbReference type="Pfam" id="PF07261"/>
    </source>
</evidence>
<dbReference type="OrthoDB" id="3199595at2"/>
<gene>
    <name evidence="5" type="ORF">BN990_03905</name>
</gene>
<dbReference type="EMBL" id="CCDP010000003">
    <property type="protein sequence ID" value="CDQ41532.1"/>
    <property type="molecule type" value="Genomic_DNA"/>
</dbReference>
<protein>
    <recommendedName>
        <fullName evidence="7">DnaD domain protein</fullName>
    </recommendedName>
</protein>
<feature type="domain" description="DnaB/C C-terminal" evidence="3">
    <location>
        <begin position="172"/>
        <end position="243"/>
    </location>
</feature>
<accession>A0A024QH33</accession>
<dbReference type="AlphaFoldDB" id="A0A024QH33"/>
<evidence type="ECO:0000256" key="1">
    <source>
        <dbReference type="ARBA" id="ARBA00093462"/>
    </source>
</evidence>
<dbReference type="SUPFAM" id="SSF158499">
    <property type="entry name" value="DnaD domain-like"/>
    <property type="match status" value="1"/>
</dbReference>
<proteinExistence type="inferred from homology"/>
<dbReference type="InterPro" id="IPR006343">
    <property type="entry name" value="DnaB/C_C"/>
</dbReference>
<dbReference type="STRING" id="1462526.BN990_03905"/>
<dbReference type="Pfam" id="PF07261">
    <property type="entry name" value="DnaB_2"/>
    <property type="match status" value="1"/>
</dbReference>
<dbReference type="PANTHER" id="PTHR37293">
    <property type="entry name" value="PHAGE REPLICATION PROTEIN-RELATED"/>
    <property type="match status" value="1"/>
</dbReference>
<dbReference type="NCBIfam" id="TIGR01714">
    <property type="entry name" value="phage_rep_org_N"/>
    <property type="match status" value="1"/>
</dbReference>
<dbReference type="PANTHER" id="PTHR37293:SF5">
    <property type="entry name" value="DNA REPLICATION PROTEIN"/>
    <property type="match status" value="1"/>
</dbReference>
<dbReference type="Proteomes" id="UP000028875">
    <property type="component" value="Unassembled WGS sequence"/>
</dbReference>
<comment type="caution">
    <text evidence="5">The sequence shown here is derived from an EMBL/GenBank/DDBJ whole genome shotgun (WGS) entry which is preliminary data.</text>
</comment>
<evidence type="ECO:0000313" key="6">
    <source>
        <dbReference type="Proteomes" id="UP000028875"/>
    </source>
</evidence>
<comment type="similarity">
    <text evidence="1">Belongs to the DnaB/DnaD family.</text>
</comment>
<feature type="region of interest" description="Disordered" evidence="2">
    <location>
        <begin position="108"/>
        <end position="143"/>
    </location>
</feature>
<reference evidence="6" key="2">
    <citation type="submission" date="2014-05" db="EMBL/GenBank/DDBJ databases">
        <title>Draft genome sequence of Virgibacillus massiliensis Vm-5.</title>
        <authorList>
            <person name="Khelaifia S."/>
            <person name="Croce O."/>
            <person name="Lagier J.C."/>
            <person name="Raoult D."/>
        </authorList>
    </citation>
    <scope>NUCLEOTIDE SEQUENCE [LARGE SCALE GENOMIC DNA]</scope>
    <source>
        <strain evidence="6">Vm-5</strain>
    </source>
</reference>
<reference evidence="5 6" key="1">
    <citation type="submission" date="2014-03" db="EMBL/GenBank/DDBJ databases">
        <authorList>
            <person name="Urmite Genomes U."/>
        </authorList>
    </citation>
    <scope>NUCLEOTIDE SEQUENCE [LARGE SCALE GENOMIC DNA]</scope>
    <source>
        <strain evidence="5 6">Vm-5</strain>
    </source>
</reference>
<evidence type="ECO:0000259" key="4">
    <source>
        <dbReference type="Pfam" id="PF09681"/>
    </source>
</evidence>
<dbReference type="eggNOG" id="COG3935">
    <property type="taxonomic scope" value="Bacteria"/>
</dbReference>
<evidence type="ECO:0000256" key="2">
    <source>
        <dbReference type="SAM" id="MobiDB-lite"/>
    </source>
</evidence>